<proteinExistence type="predicted"/>
<organism evidence="2">
    <name type="scientific">uncultured Mycobacterium sp</name>
    <dbReference type="NCBI Taxonomy" id="171292"/>
    <lineage>
        <taxon>Bacteria</taxon>
        <taxon>Bacillati</taxon>
        <taxon>Actinomycetota</taxon>
        <taxon>Actinomycetes</taxon>
        <taxon>Mycobacteriales</taxon>
        <taxon>Mycobacteriaceae</taxon>
        <taxon>Mycobacterium</taxon>
        <taxon>environmental samples</taxon>
    </lineage>
</organism>
<sequence>MLLCHEPSRLCTLIHRRFGASIRLRYAQVVQEACQSGRMGLTANELSPLQGTGGSNPLASAAADSSATTIEDRRP</sequence>
<dbReference type="EMBL" id="FLQS01000012">
    <property type="protein sequence ID" value="SBS74401.1"/>
    <property type="molecule type" value="Genomic_DNA"/>
</dbReference>
<feature type="region of interest" description="Disordered" evidence="1">
    <location>
        <begin position="45"/>
        <end position="75"/>
    </location>
</feature>
<feature type="compositionally biased region" description="Polar residues" evidence="1">
    <location>
        <begin position="45"/>
        <end position="58"/>
    </location>
</feature>
<name>A0A1Y5PE33_9MYCO</name>
<accession>A0A1Y5PE33</accession>
<evidence type="ECO:0000313" key="2">
    <source>
        <dbReference type="EMBL" id="SBS74401.1"/>
    </source>
</evidence>
<dbReference type="AlphaFoldDB" id="A0A1Y5PE33"/>
<evidence type="ECO:0000256" key="1">
    <source>
        <dbReference type="SAM" id="MobiDB-lite"/>
    </source>
</evidence>
<gene>
    <name evidence="2" type="ORF">MHPYR_20022</name>
</gene>
<protein>
    <submittedName>
        <fullName evidence="2">Uncharacterized protein</fullName>
    </submittedName>
</protein>
<reference evidence="2" key="1">
    <citation type="submission" date="2016-03" db="EMBL/GenBank/DDBJ databases">
        <authorList>
            <person name="Ploux O."/>
        </authorList>
    </citation>
    <scope>NUCLEOTIDE SEQUENCE</scope>
    <source>
        <strain evidence="2">UC10</strain>
    </source>
</reference>